<dbReference type="InterPro" id="IPR015424">
    <property type="entry name" value="PyrdxlP-dep_Trfase"/>
</dbReference>
<evidence type="ECO:0000256" key="7">
    <source>
        <dbReference type="ARBA" id="ARBA00022898"/>
    </source>
</evidence>
<comment type="subunit">
    <text evidence="4 10">Homodimer.</text>
</comment>
<organism evidence="12 13">
    <name type="scientific">Methanocaldococcus villosus KIN24-T80</name>
    <dbReference type="NCBI Taxonomy" id="1069083"/>
    <lineage>
        <taxon>Archaea</taxon>
        <taxon>Methanobacteriati</taxon>
        <taxon>Methanobacteriota</taxon>
        <taxon>Methanomada group</taxon>
        <taxon>Methanococci</taxon>
        <taxon>Methanococcales</taxon>
        <taxon>Methanocaldococcaceae</taxon>
        <taxon>Methanocaldococcus</taxon>
    </lineage>
</organism>
<dbReference type="OrthoDB" id="9071at2157"/>
<comment type="catalytic activity">
    <reaction evidence="8 10">
        <text>6-carboxyhexanoyl-[ACP] + L-alanine + H(+) = (8S)-8-amino-7-oxononanoate + holo-[ACP] + CO2</text>
        <dbReference type="Rhea" id="RHEA:42288"/>
        <dbReference type="Rhea" id="RHEA-COMP:9685"/>
        <dbReference type="Rhea" id="RHEA-COMP:9955"/>
        <dbReference type="ChEBI" id="CHEBI:15378"/>
        <dbReference type="ChEBI" id="CHEBI:16526"/>
        <dbReference type="ChEBI" id="CHEBI:57972"/>
        <dbReference type="ChEBI" id="CHEBI:64479"/>
        <dbReference type="ChEBI" id="CHEBI:78846"/>
        <dbReference type="ChEBI" id="CHEBI:149468"/>
        <dbReference type="EC" id="2.3.1.47"/>
    </reaction>
</comment>
<comment type="cofactor">
    <cofactor evidence="1 9 10">
        <name>pyridoxal 5'-phosphate</name>
        <dbReference type="ChEBI" id="CHEBI:597326"/>
    </cofactor>
</comment>
<dbReference type="PROSITE" id="PS00599">
    <property type="entry name" value="AA_TRANSFER_CLASS_2"/>
    <property type="match status" value="1"/>
</dbReference>
<dbReference type="Gene3D" id="3.90.1150.10">
    <property type="entry name" value="Aspartate Aminotransferase, domain 1"/>
    <property type="match status" value="1"/>
</dbReference>
<dbReference type="NCBIfam" id="TIGR00858">
    <property type="entry name" value="bioF"/>
    <property type="match status" value="1"/>
</dbReference>
<evidence type="ECO:0000256" key="5">
    <source>
        <dbReference type="ARBA" id="ARBA00022679"/>
    </source>
</evidence>
<dbReference type="UniPathway" id="UPA00078"/>
<dbReference type="InterPro" id="IPR004839">
    <property type="entry name" value="Aminotransferase_I/II_large"/>
</dbReference>
<evidence type="ECO:0000256" key="6">
    <source>
        <dbReference type="ARBA" id="ARBA00022756"/>
    </source>
</evidence>
<feature type="modified residue" description="N6-(pyridoxal phosphate)lysine" evidence="9">
    <location>
        <position position="223"/>
    </location>
</feature>
<comment type="pathway">
    <text evidence="2 10">Cofactor biosynthesis; biotin biosynthesis.</text>
</comment>
<dbReference type="PATRIC" id="fig|1069083.5.peg.957"/>
<dbReference type="CDD" id="cd06454">
    <property type="entry name" value="KBL_like"/>
    <property type="match status" value="1"/>
</dbReference>
<evidence type="ECO:0000256" key="2">
    <source>
        <dbReference type="ARBA" id="ARBA00004746"/>
    </source>
</evidence>
<dbReference type="EMBL" id="APMM01000031">
    <property type="protein sequence ID" value="ENN95949.1"/>
    <property type="molecule type" value="Genomic_DNA"/>
</dbReference>
<proteinExistence type="inferred from homology"/>
<evidence type="ECO:0000313" key="12">
    <source>
        <dbReference type="EMBL" id="ENN95949.1"/>
    </source>
</evidence>
<keyword evidence="13" id="KW-1185">Reference proteome</keyword>
<dbReference type="EC" id="2.3.1.47" evidence="10"/>
<dbReference type="Pfam" id="PF00155">
    <property type="entry name" value="Aminotran_1_2"/>
    <property type="match status" value="1"/>
</dbReference>
<dbReference type="InterPro" id="IPR015422">
    <property type="entry name" value="PyrdxlP-dep_Trfase_small"/>
</dbReference>
<dbReference type="PANTHER" id="PTHR13693:SF77">
    <property type="entry name" value="8-AMINO-7-OXONONANOATE SYNTHASE"/>
    <property type="match status" value="1"/>
</dbReference>
<dbReference type="InterPro" id="IPR004723">
    <property type="entry name" value="AONS_Archaea/Proteobacteria"/>
</dbReference>
<accession>N6UUC7</accession>
<dbReference type="InterPro" id="IPR015421">
    <property type="entry name" value="PyrdxlP-dep_Trfase_major"/>
</dbReference>
<name>N6UUC7_9EURY</name>
<feature type="domain" description="Aminotransferase class I/classII large" evidence="11">
    <location>
        <begin position="26"/>
        <end position="361"/>
    </location>
</feature>
<dbReference type="GO" id="GO:0030170">
    <property type="term" value="F:pyridoxal phosphate binding"/>
    <property type="evidence" value="ECO:0007669"/>
    <property type="project" value="InterPro"/>
</dbReference>
<evidence type="ECO:0000256" key="10">
    <source>
        <dbReference type="RuleBase" id="RU003693"/>
    </source>
</evidence>
<protein>
    <recommendedName>
        <fullName evidence="10">8-amino-7-ketopelargonate synthase</fullName>
        <ecNumber evidence="10">2.3.1.47</ecNumber>
    </recommendedName>
</protein>
<evidence type="ECO:0000313" key="13">
    <source>
        <dbReference type="Proteomes" id="UP000053695"/>
    </source>
</evidence>
<comment type="caution">
    <text evidence="12">The sequence shown here is derived from an EMBL/GenBank/DDBJ whole genome shotgun (WGS) entry which is preliminary data.</text>
</comment>
<evidence type="ECO:0000256" key="1">
    <source>
        <dbReference type="ARBA" id="ARBA00001933"/>
    </source>
</evidence>
<evidence type="ECO:0000256" key="3">
    <source>
        <dbReference type="ARBA" id="ARBA00010008"/>
    </source>
</evidence>
<dbReference type="SUPFAM" id="SSF53383">
    <property type="entry name" value="PLP-dependent transferases"/>
    <property type="match status" value="1"/>
</dbReference>
<dbReference type="GO" id="GO:0008710">
    <property type="term" value="F:8-amino-7-oxononanoate synthase activity"/>
    <property type="evidence" value="ECO:0007669"/>
    <property type="project" value="UniProtKB-UniRule"/>
</dbReference>
<dbReference type="GO" id="GO:0009102">
    <property type="term" value="P:biotin biosynthetic process"/>
    <property type="evidence" value="ECO:0007669"/>
    <property type="project" value="UniProtKB-UniRule"/>
</dbReference>
<gene>
    <name evidence="12" type="ORF">J422_04885</name>
</gene>
<evidence type="ECO:0000256" key="9">
    <source>
        <dbReference type="PIRSR" id="PIRSR604723-51"/>
    </source>
</evidence>
<dbReference type="STRING" id="1069083.GCA_000371805_00514"/>
<keyword evidence="5 10" id="KW-0808">Transferase</keyword>
<evidence type="ECO:0000259" key="11">
    <source>
        <dbReference type="Pfam" id="PF00155"/>
    </source>
</evidence>
<evidence type="ECO:0000256" key="8">
    <source>
        <dbReference type="ARBA" id="ARBA00047715"/>
    </source>
</evidence>
<dbReference type="InterPro" id="IPR001917">
    <property type="entry name" value="Aminotrans_II_pyridoxalP_BS"/>
</dbReference>
<comment type="similarity">
    <text evidence="3 10">Belongs to the class-II pyridoxal-phosphate-dependent aminotransferase family. BioF subfamily.</text>
</comment>
<keyword evidence="7 9" id="KW-0663">Pyridoxal phosphate</keyword>
<dbReference type="Gene3D" id="3.40.640.10">
    <property type="entry name" value="Type I PLP-dependent aspartate aminotransferase-like (Major domain)"/>
    <property type="match status" value="1"/>
</dbReference>
<keyword evidence="6" id="KW-0093">Biotin biosynthesis</keyword>
<reference evidence="12 13" key="1">
    <citation type="journal article" date="2013" name="Genome Announc.">
        <title>Draft Genome Sequence of a Highly Flagellated, Fast-Swimming Archaeon, Methanocaldococcus villosus Strain KIN24-T80 (DSM 22612).</title>
        <authorList>
            <person name="Thennarasu S."/>
            <person name="Polireddy D."/>
            <person name="Antony A."/>
            <person name="Yada M.R."/>
            <person name="Algarawi S."/>
            <person name="Sivakumar N."/>
        </authorList>
    </citation>
    <scope>NUCLEOTIDE SEQUENCE [LARGE SCALE GENOMIC DNA]</scope>
    <source>
        <strain evidence="12 13">KIN24-T80</strain>
    </source>
</reference>
<dbReference type="AlphaFoldDB" id="N6UUC7"/>
<dbReference type="RefSeq" id="WP_004592069.1">
    <property type="nucleotide sequence ID" value="NZ_APMM01000031.1"/>
</dbReference>
<dbReference type="InterPro" id="IPR050087">
    <property type="entry name" value="AON_synthase_class-II"/>
</dbReference>
<dbReference type="Proteomes" id="UP000053695">
    <property type="component" value="Unassembled WGS sequence"/>
</dbReference>
<evidence type="ECO:0000256" key="4">
    <source>
        <dbReference type="ARBA" id="ARBA00011738"/>
    </source>
</evidence>
<dbReference type="PANTHER" id="PTHR13693">
    <property type="entry name" value="CLASS II AMINOTRANSFERASE/8-AMINO-7-OXONONANOATE SYNTHASE"/>
    <property type="match status" value="1"/>
</dbReference>
<sequence length="366" mass="41265">MFREVLKKEIDKIKDNNLYRELRKVKGINFSSNDYLCLSKHPEVIEALKNGAKYGVGSTGSRLTSGNINHEKLEEKMAKFKGTESSLLYPTGYMANLSISAICKKGDLILSDELNHASIIDGCRLSKADRLIYKHCDTNHLLDLLEKNYKNYNNIFIITDSVFSMDGDIAPLNELKKIADDFGAVLILDDAHATGVLGNGKGALEYFNIKPDDNIIIIVTLSKAIGCLGGCVCGVEELKDYLINTSRSFIFTTALPPAIVEAAIKAIEIIEEGKVVKKLKKNINLANKIFKSYNFINRENETPIYPFIFRDKTVKIAEYLIKNNIFCIPIRYPTVPKGSERIRISINVEHMKEDFIILCEKIKELW</sequence>
<comment type="function">
    <text evidence="10">Catalyzes the decarboxylative condensation of pimeloyl-[acyl-carrier protein] and L-alanine to produce 8-amino-7-oxononanoate (AON), [acyl-carrier protein], and carbon dioxide.</text>
</comment>